<name>A0A199NUR8_9MICC</name>
<dbReference type="InterPro" id="IPR036038">
    <property type="entry name" value="Aminotransferase-like"/>
</dbReference>
<dbReference type="RefSeq" id="WP_061225332.1">
    <property type="nucleotide sequence ID" value="NZ_CP113782.1"/>
</dbReference>
<dbReference type="InterPro" id="IPR043132">
    <property type="entry name" value="BCAT-like_C"/>
</dbReference>
<dbReference type="GO" id="GO:0016829">
    <property type="term" value="F:lyase activity"/>
    <property type="evidence" value="ECO:0007669"/>
    <property type="project" value="UniProtKB-KW"/>
</dbReference>
<evidence type="ECO:0000313" key="3">
    <source>
        <dbReference type="Proteomes" id="UP000053171"/>
    </source>
</evidence>
<dbReference type="Pfam" id="PF01063">
    <property type="entry name" value="Aminotran_4"/>
    <property type="match status" value="1"/>
</dbReference>
<dbReference type="InterPro" id="IPR043131">
    <property type="entry name" value="BCAT-like_N"/>
</dbReference>
<dbReference type="Gene3D" id="3.20.10.10">
    <property type="entry name" value="D-amino Acid Aminotransferase, subunit A, domain 2"/>
    <property type="match status" value="1"/>
</dbReference>
<dbReference type="CDD" id="cd00449">
    <property type="entry name" value="PLPDE_IV"/>
    <property type="match status" value="1"/>
</dbReference>
<reference evidence="2" key="1">
    <citation type="submission" date="2016-06" db="EMBL/GenBank/DDBJ databases">
        <title>Identification of putative biosynthetic pathways for the production of bioactive secondary metabolites by the marine actinomycete Kocuria kristinae RUTW2-3.</title>
        <authorList>
            <person name="Waterworth S.C."/>
            <person name="Walmsley T.A."/>
            <person name="Matongo T."/>
            <person name="Davies-Coleman M.T."/>
            <person name="Dorrington R.A."/>
        </authorList>
    </citation>
    <scope>NUCLEOTIDE SEQUENCE [LARGE SCALE GENOMIC DNA]</scope>
    <source>
        <strain evidence="2">RUTW2-3</strain>
    </source>
</reference>
<dbReference type="PANTHER" id="PTHR42743:SF11">
    <property type="entry name" value="AMINODEOXYCHORISMATE LYASE"/>
    <property type="match status" value="1"/>
</dbReference>
<evidence type="ECO:0000256" key="1">
    <source>
        <dbReference type="ARBA" id="ARBA00009320"/>
    </source>
</evidence>
<protein>
    <submittedName>
        <fullName evidence="2">Aminodeoxychorismate lyase</fullName>
    </submittedName>
</protein>
<dbReference type="EMBL" id="LJBJ02000005">
    <property type="protein sequence ID" value="OAX52338.1"/>
    <property type="molecule type" value="Genomic_DNA"/>
</dbReference>
<dbReference type="GO" id="GO:0046394">
    <property type="term" value="P:carboxylic acid biosynthetic process"/>
    <property type="evidence" value="ECO:0007669"/>
    <property type="project" value="UniProtKB-ARBA"/>
</dbReference>
<comment type="similarity">
    <text evidence="1">Belongs to the class-IV pyridoxal-phosphate-dependent aminotransferase family.</text>
</comment>
<dbReference type="Proteomes" id="UP000053171">
    <property type="component" value="Unassembled WGS sequence"/>
</dbReference>
<accession>A0A199NUR8</accession>
<dbReference type="GO" id="GO:0005829">
    <property type="term" value="C:cytosol"/>
    <property type="evidence" value="ECO:0007669"/>
    <property type="project" value="TreeGrafter"/>
</dbReference>
<dbReference type="AlphaFoldDB" id="A0A199NUR8"/>
<sequence length="303" mass="32582">MSELPADRRPPVVVRVDDAHPDGEVLDAAAPLIGIEDEGYTRGDGVFETMLAVDGAVRKLPRHLARLAHSARLLQLPAPDEDRWRAAVATVLRVAAREGIGTATDLGEETVVKLLVSRGDPTRGAYGLVIVSPVPESTLAAREQGVRALLLPRGHDPAEDAAYPWLLTGAKTLSYAVNMAVLRHVRSLGAQDAIWTASDRRILEGATSSVIAARRTGDRITLLTPEPNHGILPGTTQGAIFAAARERGWELGYGPLYPVDLLESDGVWLASSVRLLAPVTHLDHQVLPVDRELTRLLTSFLTA</sequence>
<keyword evidence="2" id="KW-0456">Lyase</keyword>
<organism evidence="2 3">
    <name type="scientific">Rothia kristinae</name>
    <dbReference type="NCBI Taxonomy" id="37923"/>
    <lineage>
        <taxon>Bacteria</taxon>
        <taxon>Bacillati</taxon>
        <taxon>Actinomycetota</taxon>
        <taxon>Actinomycetes</taxon>
        <taxon>Micrococcales</taxon>
        <taxon>Micrococcaceae</taxon>
        <taxon>Rothia</taxon>
    </lineage>
</organism>
<evidence type="ECO:0000313" key="2">
    <source>
        <dbReference type="EMBL" id="OAX52338.1"/>
    </source>
</evidence>
<comment type="caution">
    <text evidence="2">The sequence shown here is derived from an EMBL/GenBank/DDBJ whole genome shotgun (WGS) entry which is preliminary data.</text>
</comment>
<keyword evidence="3" id="KW-1185">Reference proteome</keyword>
<dbReference type="InterPro" id="IPR001544">
    <property type="entry name" value="Aminotrans_IV"/>
</dbReference>
<dbReference type="InterPro" id="IPR050571">
    <property type="entry name" value="Class-IV_PLP-Dep_Aminotrnsfr"/>
</dbReference>
<proteinExistence type="inferred from homology"/>
<dbReference type="SUPFAM" id="SSF56752">
    <property type="entry name" value="D-aminoacid aminotransferase-like PLP-dependent enzymes"/>
    <property type="match status" value="1"/>
</dbReference>
<dbReference type="Gene3D" id="3.30.470.10">
    <property type="match status" value="1"/>
</dbReference>
<gene>
    <name evidence="2" type="ORF">AN277_0204145</name>
</gene>
<dbReference type="PANTHER" id="PTHR42743">
    <property type="entry name" value="AMINO-ACID AMINOTRANSFERASE"/>
    <property type="match status" value="1"/>
</dbReference>